<dbReference type="EMBL" id="MU157945">
    <property type="protein sequence ID" value="KAF9522450.1"/>
    <property type="molecule type" value="Genomic_DNA"/>
</dbReference>
<reference evidence="1" key="1">
    <citation type="submission" date="2020-11" db="EMBL/GenBank/DDBJ databases">
        <authorList>
            <consortium name="DOE Joint Genome Institute"/>
            <person name="Ahrendt S."/>
            <person name="Riley R."/>
            <person name="Andreopoulos W."/>
            <person name="Labutti K."/>
            <person name="Pangilinan J."/>
            <person name="Ruiz-Duenas F.J."/>
            <person name="Barrasa J.M."/>
            <person name="Sanchez-Garcia M."/>
            <person name="Camarero S."/>
            <person name="Miyauchi S."/>
            <person name="Serrano A."/>
            <person name="Linde D."/>
            <person name="Babiker R."/>
            <person name="Drula E."/>
            <person name="Ayuso-Fernandez I."/>
            <person name="Pacheco R."/>
            <person name="Padilla G."/>
            <person name="Ferreira P."/>
            <person name="Barriuso J."/>
            <person name="Kellner H."/>
            <person name="Castanera R."/>
            <person name="Alfaro M."/>
            <person name="Ramirez L."/>
            <person name="Pisabarro A.G."/>
            <person name="Kuo A."/>
            <person name="Tritt A."/>
            <person name="Lipzen A."/>
            <person name="He G."/>
            <person name="Yan M."/>
            <person name="Ng V."/>
            <person name="Cullen D."/>
            <person name="Martin F."/>
            <person name="Rosso M.-N."/>
            <person name="Henrissat B."/>
            <person name="Hibbett D."/>
            <person name="Martinez A.T."/>
            <person name="Grigoriev I.V."/>
        </authorList>
    </citation>
    <scope>NUCLEOTIDE SEQUENCE</scope>
    <source>
        <strain evidence="1">CBS 506.95</strain>
    </source>
</reference>
<evidence type="ECO:0000313" key="1">
    <source>
        <dbReference type="EMBL" id="KAF9522450.1"/>
    </source>
</evidence>
<accession>A0A9P6E4Q2</accession>
<protein>
    <submittedName>
        <fullName evidence="1">Uncharacterized protein</fullName>
    </submittedName>
</protein>
<sequence>MLPHPEAGTPSVRFSTLVDNEDNDDIFPFVRIEISGDNVAFTVVPTKPGADGGVLFVFDWRAGRFKAERIPVSAEGVAFLRDDILINVNSKDSCIDVYFIPPITEASEGNASLTMLKRFLLPPMHPTLTTTALDCLGSFHPLNRRSHSSAAEASFKPFTVHPSVSIIVFTFEVCSPEILARQIQQFEDDEAVAKGYALSMVVHRHAFLAYLSALNPVNDLVPQSIVPGQLEIEWDVWGPNATRWFTGTGLGCTPPCGQRCIDNPVGDSKKFEIDVYDFNLWNVKYAHSQVNNDTPSSVLVSVVIGSDPTHNQFSHPGIFPKDIHCRLPYVHRSIRAPQAHWCTHMTEDYLVNLVANNEFQELERVVLMKF</sequence>
<comment type="caution">
    <text evidence="1">The sequence shown here is derived from an EMBL/GenBank/DDBJ whole genome shotgun (WGS) entry which is preliminary data.</text>
</comment>
<dbReference type="Proteomes" id="UP000807306">
    <property type="component" value="Unassembled WGS sequence"/>
</dbReference>
<dbReference type="AlphaFoldDB" id="A0A9P6E4Q2"/>
<name>A0A9P6E4Q2_9AGAR</name>
<proteinExistence type="predicted"/>
<keyword evidence="2" id="KW-1185">Reference proteome</keyword>
<dbReference type="OrthoDB" id="3149552at2759"/>
<organism evidence="1 2">
    <name type="scientific">Crepidotus variabilis</name>
    <dbReference type="NCBI Taxonomy" id="179855"/>
    <lineage>
        <taxon>Eukaryota</taxon>
        <taxon>Fungi</taxon>
        <taxon>Dikarya</taxon>
        <taxon>Basidiomycota</taxon>
        <taxon>Agaricomycotina</taxon>
        <taxon>Agaricomycetes</taxon>
        <taxon>Agaricomycetidae</taxon>
        <taxon>Agaricales</taxon>
        <taxon>Agaricineae</taxon>
        <taxon>Crepidotaceae</taxon>
        <taxon>Crepidotus</taxon>
    </lineage>
</organism>
<evidence type="ECO:0000313" key="2">
    <source>
        <dbReference type="Proteomes" id="UP000807306"/>
    </source>
</evidence>
<gene>
    <name evidence="1" type="ORF">CPB83DRAFT_899631</name>
</gene>